<evidence type="ECO:0000256" key="4">
    <source>
        <dbReference type="ARBA" id="ARBA00022807"/>
    </source>
</evidence>
<accession>A0A9N9E4A1</accession>
<dbReference type="AlphaFoldDB" id="A0A9N9E4A1"/>
<comment type="similarity">
    <text evidence="1">Belongs to the peptidase C40 family.</text>
</comment>
<reference evidence="7" key="1">
    <citation type="submission" date="2021-06" db="EMBL/GenBank/DDBJ databases">
        <authorList>
            <person name="Kallberg Y."/>
            <person name="Tangrot J."/>
            <person name="Rosling A."/>
        </authorList>
    </citation>
    <scope>NUCLEOTIDE SEQUENCE</scope>
    <source>
        <strain evidence="7">IA702</strain>
    </source>
</reference>
<dbReference type="Proteomes" id="UP000789572">
    <property type="component" value="Unassembled WGS sequence"/>
</dbReference>
<organism evidence="7 8">
    <name type="scientific">Paraglomus occultum</name>
    <dbReference type="NCBI Taxonomy" id="144539"/>
    <lineage>
        <taxon>Eukaryota</taxon>
        <taxon>Fungi</taxon>
        <taxon>Fungi incertae sedis</taxon>
        <taxon>Mucoromycota</taxon>
        <taxon>Glomeromycotina</taxon>
        <taxon>Glomeromycetes</taxon>
        <taxon>Paraglomerales</taxon>
        <taxon>Paraglomeraceae</taxon>
        <taxon>Paraglomus</taxon>
    </lineage>
</organism>
<evidence type="ECO:0000256" key="3">
    <source>
        <dbReference type="ARBA" id="ARBA00022801"/>
    </source>
</evidence>
<evidence type="ECO:0000259" key="6">
    <source>
        <dbReference type="PROSITE" id="PS51935"/>
    </source>
</evidence>
<dbReference type="Gene3D" id="3.90.1720.10">
    <property type="entry name" value="endopeptidase domain like (from Nostoc punctiforme)"/>
    <property type="match status" value="1"/>
</dbReference>
<evidence type="ECO:0000256" key="5">
    <source>
        <dbReference type="SAM" id="SignalP"/>
    </source>
</evidence>
<sequence>MKSILITILLLLPFAFANDPRKCSQVTPTRDGLKEAALWTVSSQKTIQYTQNSPNRWSGINNNVCPFVNVPPYADCSSFVSWLYWSAFGFYPDYLNGENWSAGYTGTMGNHGVSVSLANAQPGDVVLYGAPPYEHAVLYVGDGHAVSYGEDGPAKLIPVNYRNDFVVRTYPDFFAIGTSCSGVAGTCIDADVTTCPKDLIHNKCGGPDNVL</sequence>
<feature type="domain" description="NlpC/P60" evidence="6">
    <location>
        <begin position="35"/>
        <end position="177"/>
    </location>
</feature>
<evidence type="ECO:0000256" key="1">
    <source>
        <dbReference type="ARBA" id="ARBA00007074"/>
    </source>
</evidence>
<evidence type="ECO:0000256" key="2">
    <source>
        <dbReference type="ARBA" id="ARBA00022670"/>
    </source>
</evidence>
<dbReference type="Pfam" id="PF00877">
    <property type="entry name" value="NLPC_P60"/>
    <property type="match status" value="1"/>
</dbReference>
<feature type="chain" id="PRO_5040258131" evidence="5">
    <location>
        <begin position="18"/>
        <end position="211"/>
    </location>
</feature>
<keyword evidence="8" id="KW-1185">Reference proteome</keyword>
<dbReference type="GO" id="GO:0006508">
    <property type="term" value="P:proteolysis"/>
    <property type="evidence" value="ECO:0007669"/>
    <property type="project" value="UniProtKB-KW"/>
</dbReference>
<dbReference type="GO" id="GO:0008234">
    <property type="term" value="F:cysteine-type peptidase activity"/>
    <property type="evidence" value="ECO:0007669"/>
    <property type="project" value="UniProtKB-KW"/>
</dbReference>
<dbReference type="InterPro" id="IPR038765">
    <property type="entry name" value="Papain-like_cys_pep_sf"/>
</dbReference>
<gene>
    <name evidence="7" type="ORF">POCULU_LOCUS10613</name>
</gene>
<dbReference type="OrthoDB" id="2251794at2759"/>
<keyword evidence="2" id="KW-0645">Protease</keyword>
<comment type="caution">
    <text evidence="7">The sequence shown here is derived from an EMBL/GenBank/DDBJ whole genome shotgun (WGS) entry which is preliminary data.</text>
</comment>
<keyword evidence="4" id="KW-0788">Thiol protease</keyword>
<keyword evidence="3" id="KW-0378">Hydrolase</keyword>
<keyword evidence="5" id="KW-0732">Signal</keyword>
<name>A0A9N9E4A1_9GLOM</name>
<dbReference type="PROSITE" id="PS51935">
    <property type="entry name" value="NLPC_P60"/>
    <property type="match status" value="1"/>
</dbReference>
<feature type="signal peptide" evidence="5">
    <location>
        <begin position="1"/>
        <end position="17"/>
    </location>
</feature>
<protein>
    <submittedName>
        <fullName evidence="7">11217_t:CDS:1</fullName>
    </submittedName>
</protein>
<dbReference type="InterPro" id="IPR000064">
    <property type="entry name" value="NLP_P60_dom"/>
</dbReference>
<proteinExistence type="inferred from homology"/>
<dbReference type="EMBL" id="CAJVPJ010005802">
    <property type="protein sequence ID" value="CAG8664153.1"/>
    <property type="molecule type" value="Genomic_DNA"/>
</dbReference>
<dbReference type="SUPFAM" id="SSF54001">
    <property type="entry name" value="Cysteine proteinases"/>
    <property type="match status" value="1"/>
</dbReference>
<feature type="non-terminal residue" evidence="7">
    <location>
        <position position="211"/>
    </location>
</feature>
<evidence type="ECO:0000313" key="8">
    <source>
        <dbReference type="Proteomes" id="UP000789572"/>
    </source>
</evidence>
<evidence type="ECO:0000313" key="7">
    <source>
        <dbReference type="EMBL" id="CAG8664153.1"/>
    </source>
</evidence>